<evidence type="ECO:0000259" key="5">
    <source>
        <dbReference type="SMART" id="SM00382"/>
    </source>
</evidence>
<organism evidence="6 7">
    <name type="scientific">Nibribacter koreensis</name>
    <dbReference type="NCBI Taxonomy" id="1084519"/>
    <lineage>
        <taxon>Bacteria</taxon>
        <taxon>Pseudomonadati</taxon>
        <taxon>Bacteroidota</taxon>
        <taxon>Cytophagia</taxon>
        <taxon>Cytophagales</taxon>
        <taxon>Hymenobacteraceae</taxon>
        <taxon>Nibribacter</taxon>
    </lineage>
</organism>
<dbReference type="InterPro" id="IPR017871">
    <property type="entry name" value="ABC_transporter-like_CS"/>
</dbReference>
<keyword evidence="7" id="KW-1185">Reference proteome</keyword>
<dbReference type="SMART" id="SM00382">
    <property type="entry name" value="AAA"/>
    <property type="match status" value="1"/>
</dbReference>
<dbReference type="Pfam" id="PF00005">
    <property type="entry name" value="ABC_tran"/>
    <property type="match status" value="1"/>
</dbReference>
<dbReference type="Proteomes" id="UP001501844">
    <property type="component" value="Unassembled WGS sequence"/>
</dbReference>
<dbReference type="PANTHER" id="PTHR43335">
    <property type="entry name" value="ABC TRANSPORTER, ATP-BINDING PROTEIN"/>
    <property type="match status" value="1"/>
</dbReference>
<evidence type="ECO:0000256" key="1">
    <source>
        <dbReference type="ARBA" id="ARBA00005417"/>
    </source>
</evidence>
<comment type="similarity">
    <text evidence="1">Belongs to the ABC transporter superfamily.</text>
</comment>
<dbReference type="Gene3D" id="3.40.50.300">
    <property type="entry name" value="P-loop containing nucleotide triphosphate hydrolases"/>
    <property type="match status" value="1"/>
</dbReference>
<dbReference type="PANTHER" id="PTHR43335:SF2">
    <property type="entry name" value="ABC TRANSPORTER, ATP-BINDING PROTEIN"/>
    <property type="match status" value="1"/>
</dbReference>
<protein>
    <submittedName>
        <fullName evidence="6">ABC transporter ATP-binding protein</fullName>
    </submittedName>
</protein>
<keyword evidence="2" id="KW-0813">Transport</keyword>
<keyword evidence="3" id="KW-0547">Nucleotide-binding</keyword>
<dbReference type="InterPro" id="IPR027417">
    <property type="entry name" value="P-loop_NTPase"/>
</dbReference>
<keyword evidence="4 6" id="KW-0067">ATP-binding</keyword>
<dbReference type="PROSITE" id="PS00211">
    <property type="entry name" value="ABC_TRANSPORTER_1"/>
    <property type="match status" value="1"/>
</dbReference>
<sequence>MANVLDIQGLSKRYKSVQALDQLSISVPEGSIYGLLGPNGSGKTTTLGIVLDVINPTAGTFQWFGQPLSKETKRRIGALLETPNFYPYLTGLQNLKIVADIKRVDHSQVQTVLETVGLANRQHNDFKGYSLGMKQRLAIGAALLGNPEVLVLDEPTNGLDPEGIAEVRELILNVAKQGKTILLASHLLDEVEKVCTHMAVLRAGHLKAEGPVGTIMSAHDLVIINGGAPLEKLEEIARSLPIVTDAKIIHHQVQLILQTGVDSAEVNKAFFAQGIALSQLTVRKKTLESQFMEIIKADKKI</sequence>
<evidence type="ECO:0000256" key="2">
    <source>
        <dbReference type="ARBA" id="ARBA00022448"/>
    </source>
</evidence>
<feature type="domain" description="AAA+ ATPase" evidence="5">
    <location>
        <begin position="29"/>
        <end position="204"/>
    </location>
</feature>
<dbReference type="SUPFAM" id="SSF52540">
    <property type="entry name" value="P-loop containing nucleoside triphosphate hydrolases"/>
    <property type="match status" value="1"/>
</dbReference>
<evidence type="ECO:0000313" key="7">
    <source>
        <dbReference type="Proteomes" id="UP001501844"/>
    </source>
</evidence>
<dbReference type="InterPro" id="IPR003593">
    <property type="entry name" value="AAA+_ATPase"/>
</dbReference>
<accession>A0ABP8FIL1</accession>
<comment type="caution">
    <text evidence="6">The sequence shown here is derived from an EMBL/GenBank/DDBJ whole genome shotgun (WGS) entry which is preliminary data.</text>
</comment>
<evidence type="ECO:0000256" key="3">
    <source>
        <dbReference type="ARBA" id="ARBA00022741"/>
    </source>
</evidence>
<evidence type="ECO:0000256" key="4">
    <source>
        <dbReference type="ARBA" id="ARBA00022840"/>
    </source>
</evidence>
<evidence type="ECO:0000313" key="6">
    <source>
        <dbReference type="EMBL" id="GAA4304713.1"/>
    </source>
</evidence>
<proteinExistence type="inferred from homology"/>
<dbReference type="InterPro" id="IPR003439">
    <property type="entry name" value="ABC_transporter-like_ATP-bd"/>
</dbReference>
<gene>
    <name evidence="6" type="ORF">GCM10023183_18230</name>
</gene>
<dbReference type="GO" id="GO:0005524">
    <property type="term" value="F:ATP binding"/>
    <property type="evidence" value="ECO:0007669"/>
    <property type="project" value="UniProtKB-KW"/>
</dbReference>
<dbReference type="RefSeq" id="WP_345164891.1">
    <property type="nucleotide sequence ID" value="NZ_BAABGX010000002.1"/>
</dbReference>
<reference evidence="7" key="1">
    <citation type="journal article" date="2019" name="Int. J. Syst. Evol. Microbiol.">
        <title>The Global Catalogue of Microorganisms (GCM) 10K type strain sequencing project: providing services to taxonomists for standard genome sequencing and annotation.</title>
        <authorList>
            <consortium name="The Broad Institute Genomics Platform"/>
            <consortium name="The Broad Institute Genome Sequencing Center for Infectious Disease"/>
            <person name="Wu L."/>
            <person name="Ma J."/>
        </authorList>
    </citation>
    <scope>NUCLEOTIDE SEQUENCE [LARGE SCALE GENOMIC DNA]</scope>
    <source>
        <strain evidence="7">JCM 17917</strain>
    </source>
</reference>
<name>A0ABP8FIL1_9BACT</name>
<dbReference type="EMBL" id="BAABGX010000002">
    <property type="protein sequence ID" value="GAA4304713.1"/>
    <property type="molecule type" value="Genomic_DNA"/>
</dbReference>